<dbReference type="OrthoDB" id="443318at2759"/>
<dbReference type="STRING" id="337451.A0A443NL23"/>
<keyword evidence="2" id="KW-0645">Protease</keyword>
<dbReference type="Gene3D" id="3.40.50.11320">
    <property type="match status" value="2"/>
</dbReference>
<dbReference type="PRINTS" id="PR00724">
    <property type="entry name" value="CRBOXYPTASEC"/>
</dbReference>
<sequence>MNLPCPSYIYTALSLSLSESLTMAWYRWVIIFVASSFFSKSSAELITALPSQPSNIPFKQYSGYITTDTLHGRALFYYFVEANVADPLSRPLTLWLNGGPGCSSLGAGAFMEHGPFRVGDNELLIQNPYSWNLESNMLYVESPIGVGFSYSNASEDYINWNDTRTGHYIPQLAALILEHNKNTNIEPIKLKAIALGNPLLDLDISVNSGDYMWAHGVISDKTWMLQKTICNVPRYWAEQLHDKVSQECIDVFNRVKDEIGPDTDEFDLLSLRCLSPTAAQKSISTGTLARIHTKLARRTNGDPCLSGRISAYLNKPKVQKALHANTTGLPYLWDFCKGPLKYQNQNIEINLIPLVAYLLQEGIPVMLFSGDQDTRIPLTQTRIIGNMLAQQLKFTTFTPYAPWYNKKQVGGWAQSFGKLREGKNVTYLTYATVRGGAHQVPFTSPSQALTLLLTMACCLWVINLLAISFLSKSWAELITALPSQPSNIPFKQYSGYITTDTLHARALFYYFVEANVADPLSRPLTLWLTGGPGCSSLGAAFMEHGPFRVGDNGLLIQNPYSWNLESNMLYVESPIGVGFSYSNASEDYINWNDTRTGHYIPQLAALILEHNKNTNIEPIKLKAIALGNPLLDLDISVNSGDYMWAHGVISDKTWMLQKTICNVSRYWAEQLHDKVSQECIDVFNRVKNEIGPDTDEFDLLSLRCLSPTAAQKSICTGTLARIHTKLARRTNGDPCLSGRISAYLNKPKVQKALHANTTGLPYLWDFCKGPLKYQNQNIEINLIPLVAYLLQEGIPFMLFSGDQDTRIPLTQTRIIGNMLAQQLKFTTFTPYAPWYNKKQVGGWAQSFGKLREGKNVTFLTYATVRGGAHQVPFTSPSQALTLFKAFLSGSPLPKN</sequence>
<dbReference type="GO" id="GO:0004185">
    <property type="term" value="F:serine-type carboxypeptidase activity"/>
    <property type="evidence" value="ECO:0007669"/>
    <property type="project" value="InterPro"/>
</dbReference>
<dbReference type="PANTHER" id="PTHR11802:SF349">
    <property type="entry name" value="SERINE CARBOXYPEPTIDASE-LIKE 46"/>
    <property type="match status" value="1"/>
</dbReference>
<dbReference type="Proteomes" id="UP000283530">
    <property type="component" value="Unassembled WGS sequence"/>
</dbReference>
<dbReference type="Gene3D" id="6.10.250.940">
    <property type="match status" value="2"/>
</dbReference>
<comment type="similarity">
    <text evidence="1">Belongs to the peptidase S10 family.</text>
</comment>
<accession>A0A443NL23</accession>
<dbReference type="SUPFAM" id="SSF53474">
    <property type="entry name" value="alpha/beta-Hydrolases"/>
    <property type="match status" value="2"/>
</dbReference>
<dbReference type="PANTHER" id="PTHR11802">
    <property type="entry name" value="SERINE PROTEASE FAMILY S10 SERINE CARBOXYPEPTIDASE"/>
    <property type="match status" value="1"/>
</dbReference>
<keyword evidence="3" id="KW-1185">Reference proteome</keyword>
<dbReference type="GO" id="GO:0005773">
    <property type="term" value="C:vacuole"/>
    <property type="evidence" value="ECO:0007669"/>
    <property type="project" value="TreeGrafter"/>
</dbReference>
<keyword evidence="2" id="KW-0378">Hydrolase</keyword>
<gene>
    <name evidence="2" type="ORF">CKAN_00776600</name>
</gene>
<dbReference type="EMBL" id="QPKB01000003">
    <property type="protein sequence ID" value="RWR79203.1"/>
    <property type="molecule type" value="Genomic_DNA"/>
</dbReference>
<dbReference type="Pfam" id="PF00450">
    <property type="entry name" value="Peptidase_S10"/>
    <property type="match status" value="3"/>
</dbReference>
<proteinExistence type="inferred from homology"/>
<dbReference type="Gene3D" id="3.40.50.1820">
    <property type="entry name" value="alpha/beta hydrolase"/>
    <property type="match status" value="4"/>
</dbReference>
<dbReference type="InterPro" id="IPR001563">
    <property type="entry name" value="Peptidase_S10"/>
</dbReference>
<evidence type="ECO:0000313" key="3">
    <source>
        <dbReference type="Proteomes" id="UP000283530"/>
    </source>
</evidence>
<protein>
    <submittedName>
        <fullName evidence="2">Peptidase S10, serine carboxypeptidase</fullName>
    </submittedName>
</protein>
<comment type="caution">
    <text evidence="2">The sequence shown here is derived from an EMBL/GenBank/DDBJ whole genome shotgun (WGS) entry which is preliminary data.</text>
</comment>
<organism evidence="2 3">
    <name type="scientific">Cinnamomum micranthum f. kanehirae</name>
    <dbReference type="NCBI Taxonomy" id="337451"/>
    <lineage>
        <taxon>Eukaryota</taxon>
        <taxon>Viridiplantae</taxon>
        <taxon>Streptophyta</taxon>
        <taxon>Embryophyta</taxon>
        <taxon>Tracheophyta</taxon>
        <taxon>Spermatophyta</taxon>
        <taxon>Magnoliopsida</taxon>
        <taxon>Magnoliidae</taxon>
        <taxon>Laurales</taxon>
        <taxon>Lauraceae</taxon>
        <taxon>Cinnamomum</taxon>
    </lineage>
</organism>
<dbReference type="InterPro" id="IPR029058">
    <property type="entry name" value="AB_hydrolase_fold"/>
</dbReference>
<evidence type="ECO:0000256" key="1">
    <source>
        <dbReference type="ARBA" id="ARBA00009431"/>
    </source>
</evidence>
<name>A0A443NL23_9MAGN</name>
<keyword evidence="2" id="KW-0121">Carboxypeptidase</keyword>
<evidence type="ECO:0000313" key="2">
    <source>
        <dbReference type="EMBL" id="RWR79203.1"/>
    </source>
</evidence>
<dbReference type="GO" id="GO:0006508">
    <property type="term" value="P:proteolysis"/>
    <property type="evidence" value="ECO:0007669"/>
    <property type="project" value="InterPro"/>
</dbReference>
<dbReference type="AlphaFoldDB" id="A0A443NL23"/>
<reference evidence="2 3" key="1">
    <citation type="journal article" date="2019" name="Nat. Plants">
        <title>Stout camphor tree genome fills gaps in understanding of flowering plant genome evolution.</title>
        <authorList>
            <person name="Chaw S.M."/>
            <person name="Liu Y.C."/>
            <person name="Wu Y.W."/>
            <person name="Wang H.Y."/>
            <person name="Lin C.I."/>
            <person name="Wu C.S."/>
            <person name="Ke H.M."/>
            <person name="Chang L.Y."/>
            <person name="Hsu C.Y."/>
            <person name="Yang H.T."/>
            <person name="Sudianto E."/>
            <person name="Hsu M.H."/>
            <person name="Wu K.P."/>
            <person name="Wang L.N."/>
            <person name="Leebens-Mack J.H."/>
            <person name="Tsai I.J."/>
        </authorList>
    </citation>
    <scope>NUCLEOTIDE SEQUENCE [LARGE SCALE GENOMIC DNA]</scope>
    <source>
        <strain evidence="3">cv. Chaw 1501</strain>
        <tissue evidence="2">Young leaves</tissue>
    </source>
</reference>